<comment type="pathway">
    <text evidence="1 12">Carbohydrate degradation; glycolysis; pyruvate from D-glyceraldehyde 3-phosphate: step 4/5.</text>
</comment>
<feature type="binding site" evidence="12 15">
    <location>
        <position position="246"/>
    </location>
    <ligand>
        <name>Mg(2+)</name>
        <dbReference type="ChEBI" id="CHEBI:18420"/>
    </ligand>
</feature>
<dbReference type="PANTHER" id="PTHR11902">
    <property type="entry name" value="ENOLASE"/>
    <property type="match status" value="1"/>
</dbReference>
<evidence type="ECO:0000256" key="5">
    <source>
        <dbReference type="ARBA" id="ARBA00022490"/>
    </source>
</evidence>
<feature type="binding site" evidence="12">
    <location>
        <position position="167"/>
    </location>
    <ligand>
        <name>(2R)-2-phosphoglycerate</name>
        <dbReference type="ChEBI" id="CHEBI:58289"/>
    </ligand>
</feature>
<reference evidence="18 23" key="4">
    <citation type="submission" date="2019-09" db="EMBL/GenBank/DDBJ databases">
        <title>Draft genome sequences of 48 bacterial type strains from the CCUG.</title>
        <authorList>
            <person name="Tunovic T."/>
            <person name="Pineiro-Iglesias B."/>
            <person name="Unosson C."/>
            <person name="Inganas E."/>
            <person name="Ohlen M."/>
            <person name="Cardew S."/>
            <person name="Jensie-Markopoulos S."/>
            <person name="Salva-Serra F."/>
            <person name="Jaen-Luchoro D."/>
            <person name="Karlsson R."/>
            <person name="Svensson-Stadler L."/>
            <person name="Chun J."/>
            <person name="Moore E."/>
        </authorList>
    </citation>
    <scope>NUCLEOTIDE SEQUENCE [LARGE SCALE GENOMIC DNA]</scope>
    <source>
        <strain evidence="18 23">CCUG 53116</strain>
    </source>
</reference>
<dbReference type="InterPro" id="IPR000941">
    <property type="entry name" value="Enolase"/>
</dbReference>
<dbReference type="SFLD" id="SFLDF00002">
    <property type="entry name" value="enolase"/>
    <property type="match status" value="1"/>
</dbReference>
<comment type="subcellular location">
    <subcellularLocation>
        <location evidence="12">Cytoplasm</location>
    </subcellularLocation>
    <subcellularLocation>
        <location evidence="12">Secreted</location>
    </subcellularLocation>
    <subcellularLocation>
        <location evidence="12">Cell surface</location>
    </subcellularLocation>
    <text evidence="12">Fractions of enolase are present in both the cytoplasm and on the cell surface.</text>
</comment>
<dbReference type="SFLD" id="SFLDG00178">
    <property type="entry name" value="enolase"/>
    <property type="match status" value="1"/>
</dbReference>
<evidence type="ECO:0000256" key="6">
    <source>
        <dbReference type="ARBA" id="ARBA00022525"/>
    </source>
</evidence>
<evidence type="ECO:0000256" key="8">
    <source>
        <dbReference type="ARBA" id="ARBA00022842"/>
    </source>
</evidence>
<evidence type="ECO:0000256" key="1">
    <source>
        <dbReference type="ARBA" id="ARBA00005031"/>
    </source>
</evidence>
<reference evidence="19" key="2">
    <citation type="submission" date="2017-01" db="EMBL/GenBank/DDBJ databases">
        <authorList>
            <person name="Mah S.A."/>
            <person name="Swanson W.J."/>
            <person name="Moy G.W."/>
            <person name="Vacquier V.D."/>
        </authorList>
    </citation>
    <scope>NUCLEOTIDE SEQUENCE [LARGE SCALE GENOMIC DNA]</scope>
    <source>
        <strain evidence="19">MT1</strain>
    </source>
</reference>
<feature type="binding site" evidence="14">
    <location>
        <position position="289"/>
    </location>
    <ligand>
        <name>substrate</name>
    </ligand>
</feature>
<evidence type="ECO:0000256" key="12">
    <source>
        <dbReference type="HAMAP-Rule" id="MF_00318"/>
    </source>
</evidence>
<dbReference type="InterPro" id="IPR020810">
    <property type="entry name" value="Enolase_C"/>
</dbReference>
<dbReference type="InterPro" id="IPR020809">
    <property type="entry name" value="Enolase_CS"/>
</dbReference>
<evidence type="ECO:0000313" key="19">
    <source>
        <dbReference type="EMBL" id="OLU03156.1"/>
    </source>
</evidence>
<dbReference type="RefSeq" id="WP_075946755.1">
    <property type="nucleotide sequence ID" value="NZ_LT629709.1"/>
</dbReference>
<accession>A0A1H0L055</accession>
<keyword evidence="10 12" id="KW-0456">Lyase</keyword>
<keyword evidence="21" id="KW-1185">Reference proteome</keyword>
<dbReference type="GO" id="GO:0000015">
    <property type="term" value="C:phosphopyruvate hydratase complex"/>
    <property type="evidence" value="ECO:0007669"/>
    <property type="project" value="InterPro"/>
</dbReference>
<evidence type="ECO:0000256" key="10">
    <source>
        <dbReference type="ARBA" id="ARBA00023239"/>
    </source>
</evidence>
<dbReference type="GO" id="GO:0000287">
    <property type="term" value="F:magnesium ion binding"/>
    <property type="evidence" value="ECO:0007669"/>
    <property type="project" value="UniProtKB-UniRule"/>
</dbReference>
<comment type="subunit">
    <text evidence="12">Component of the RNA degradosome, a multiprotein complex involved in RNA processing and mRNA degradation.</text>
</comment>
<evidence type="ECO:0000256" key="7">
    <source>
        <dbReference type="ARBA" id="ARBA00022723"/>
    </source>
</evidence>
<dbReference type="SMART" id="SM01192">
    <property type="entry name" value="Enolase_C"/>
    <property type="match status" value="1"/>
</dbReference>
<dbReference type="AlphaFoldDB" id="A0A1H0L055"/>
<dbReference type="InterPro" id="IPR036849">
    <property type="entry name" value="Enolase-like_C_sf"/>
</dbReference>
<comment type="cofactor">
    <cofactor evidence="12">
        <name>Mg(2+)</name>
        <dbReference type="ChEBI" id="CHEBI:18420"/>
    </cofactor>
    <text evidence="12">Binds a second Mg(2+) ion via substrate during catalysis.</text>
</comment>
<feature type="binding site" evidence="12">
    <location>
        <position position="392"/>
    </location>
    <ligand>
        <name>(2R)-2-phosphoglycerate</name>
        <dbReference type="ChEBI" id="CHEBI:58289"/>
    </ligand>
</feature>
<dbReference type="PRINTS" id="PR00148">
    <property type="entry name" value="ENOLASE"/>
</dbReference>
<dbReference type="InterPro" id="IPR029017">
    <property type="entry name" value="Enolase-like_N"/>
</dbReference>
<dbReference type="GO" id="GO:0005576">
    <property type="term" value="C:extracellular region"/>
    <property type="evidence" value="ECO:0007669"/>
    <property type="project" value="UniProtKB-SubCell"/>
</dbReference>
<evidence type="ECO:0000256" key="3">
    <source>
        <dbReference type="ARBA" id="ARBA00012058"/>
    </source>
</evidence>
<evidence type="ECO:0000259" key="16">
    <source>
        <dbReference type="SMART" id="SM01192"/>
    </source>
</evidence>
<dbReference type="SMART" id="SM01193">
    <property type="entry name" value="Enolase_N"/>
    <property type="match status" value="1"/>
</dbReference>
<feature type="binding site" evidence="14">
    <location>
        <position position="316"/>
    </location>
    <ligand>
        <name>substrate</name>
    </ligand>
</feature>
<evidence type="ECO:0000256" key="14">
    <source>
        <dbReference type="PIRSR" id="PIRSR001400-2"/>
    </source>
</evidence>
<dbReference type="EMBL" id="LT629709">
    <property type="protein sequence ID" value="SDO61406.1"/>
    <property type="molecule type" value="Genomic_DNA"/>
</dbReference>
<dbReference type="FunFam" id="3.20.20.120:FF:000001">
    <property type="entry name" value="Enolase"/>
    <property type="match status" value="1"/>
</dbReference>
<dbReference type="SUPFAM" id="SSF51604">
    <property type="entry name" value="Enolase C-terminal domain-like"/>
    <property type="match status" value="1"/>
</dbReference>
<feature type="active site" description="Proton donor" evidence="12 13">
    <location>
        <position position="209"/>
    </location>
</feature>
<dbReference type="GO" id="GO:0004634">
    <property type="term" value="F:phosphopyruvate hydratase activity"/>
    <property type="evidence" value="ECO:0007669"/>
    <property type="project" value="UniProtKB-UniRule"/>
</dbReference>
<feature type="binding site" evidence="12">
    <location>
        <position position="371"/>
    </location>
    <ligand>
        <name>(2R)-2-phosphoglycerate</name>
        <dbReference type="ChEBI" id="CHEBI:58289"/>
    </ligand>
</feature>
<dbReference type="PIRSF" id="PIRSF001400">
    <property type="entry name" value="Enolase"/>
    <property type="match status" value="1"/>
</dbReference>
<dbReference type="NCBIfam" id="TIGR01060">
    <property type="entry name" value="eno"/>
    <property type="match status" value="1"/>
</dbReference>
<keyword evidence="18" id="KW-0670">Pyruvate</keyword>
<evidence type="ECO:0000256" key="9">
    <source>
        <dbReference type="ARBA" id="ARBA00023152"/>
    </source>
</evidence>
<protein>
    <recommendedName>
        <fullName evidence="4 12">Enolase</fullName>
        <ecNumber evidence="3 12">4.2.1.11</ecNumber>
    </recommendedName>
    <alternativeName>
        <fullName evidence="12">2-phospho-D-glycerate hydro-lyase</fullName>
    </alternativeName>
    <alternativeName>
        <fullName evidence="12">2-phosphoglycerate dehydratase</fullName>
    </alternativeName>
</protein>
<evidence type="ECO:0000313" key="21">
    <source>
        <dbReference type="Proteomes" id="UP000186756"/>
    </source>
</evidence>
<feature type="binding site" evidence="14">
    <location>
        <position position="159"/>
    </location>
    <ligand>
        <name>substrate</name>
    </ligand>
</feature>
<feature type="domain" description="Enolase N-terminal" evidence="17">
    <location>
        <begin position="4"/>
        <end position="134"/>
    </location>
</feature>
<name>A0A1H0L055_PSERE</name>
<dbReference type="EMBL" id="MSTQ01000006">
    <property type="protein sequence ID" value="OLU03156.1"/>
    <property type="molecule type" value="Genomic_DNA"/>
</dbReference>
<reference evidence="20 22" key="1">
    <citation type="submission" date="2016-10" db="EMBL/GenBank/DDBJ databases">
        <authorList>
            <person name="de Groot N.N."/>
        </authorList>
    </citation>
    <scope>NUCLEOTIDE SEQUENCE [LARGE SCALE GENOMIC DNA]</scope>
    <source>
        <strain evidence="20 22">BS3776</strain>
    </source>
</reference>
<dbReference type="Pfam" id="PF03952">
    <property type="entry name" value="Enolase_N"/>
    <property type="match status" value="1"/>
</dbReference>
<keyword evidence="9 12" id="KW-0324">Glycolysis</keyword>
<dbReference type="Proteomes" id="UP000186756">
    <property type="component" value="Unassembled WGS sequence"/>
</dbReference>
<dbReference type="Pfam" id="PF00113">
    <property type="entry name" value="Enolase_C"/>
    <property type="match status" value="1"/>
</dbReference>
<dbReference type="Gene3D" id="3.30.390.10">
    <property type="entry name" value="Enolase-like, N-terminal domain"/>
    <property type="match status" value="1"/>
</dbReference>
<dbReference type="CDD" id="cd03313">
    <property type="entry name" value="enolase"/>
    <property type="match status" value="1"/>
</dbReference>
<feature type="binding site" evidence="12 15">
    <location>
        <position position="316"/>
    </location>
    <ligand>
        <name>Mg(2+)</name>
        <dbReference type="ChEBI" id="CHEBI:18420"/>
    </ligand>
</feature>
<dbReference type="Gene3D" id="3.20.20.120">
    <property type="entry name" value="Enolase-like C-terminal domain"/>
    <property type="match status" value="1"/>
</dbReference>
<dbReference type="Proteomes" id="UP000460142">
    <property type="component" value="Unassembled WGS sequence"/>
</dbReference>
<comment type="similarity">
    <text evidence="2 12">Belongs to the enolase family.</text>
</comment>
<keyword evidence="6 12" id="KW-0964">Secreted</keyword>
<dbReference type="Proteomes" id="UP000198549">
    <property type="component" value="Chromosome I"/>
</dbReference>
<evidence type="ECO:0000313" key="23">
    <source>
        <dbReference type="Proteomes" id="UP000460142"/>
    </source>
</evidence>
<dbReference type="InterPro" id="IPR020811">
    <property type="entry name" value="Enolase_N"/>
</dbReference>
<evidence type="ECO:0000256" key="11">
    <source>
        <dbReference type="ARBA" id="ARBA00045763"/>
    </source>
</evidence>
<dbReference type="EMBL" id="VZPS01000008">
    <property type="protein sequence ID" value="KAB0485059.1"/>
    <property type="molecule type" value="Genomic_DNA"/>
</dbReference>
<dbReference type="SFLD" id="SFLDS00001">
    <property type="entry name" value="Enolase"/>
    <property type="match status" value="1"/>
</dbReference>
<evidence type="ECO:0000313" key="18">
    <source>
        <dbReference type="EMBL" id="KAB0485059.1"/>
    </source>
</evidence>
<evidence type="ECO:0000256" key="15">
    <source>
        <dbReference type="PIRSR" id="PIRSR001400-3"/>
    </source>
</evidence>
<feature type="active site" description="Proton acceptor" evidence="12 13">
    <location>
        <position position="341"/>
    </location>
</feature>
<gene>
    <name evidence="12" type="primary">eno</name>
    <name evidence="19" type="ORF">BVK86_12685</name>
    <name evidence="18" type="ORF">F7R15_14760</name>
    <name evidence="20" type="ORF">SAMN04490202_1398</name>
</gene>
<evidence type="ECO:0000256" key="4">
    <source>
        <dbReference type="ARBA" id="ARBA00017068"/>
    </source>
</evidence>
<keyword evidence="8 12" id="KW-0460">Magnesium</keyword>
<evidence type="ECO:0000256" key="2">
    <source>
        <dbReference type="ARBA" id="ARBA00009604"/>
    </source>
</evidence>
<evidence type="ECO:0000256" key="13">
    <source>
        <dbReference type="PIRSR" id="PIRSR001400-1"/>
    </source>
</evidence>
<sequence>MAKIVDIKGREVLDSRGNPTVEADVLLDNGIIGSACAPSGASTGSREALELRDGDKSRYLGKGVLKAVANINGPIRDLLKGMDPSDQKALDLAMIKLDGTENKATLGANAILAVSLAAAKAAAQDQDLPLYAHIANLNGTPGVYSMPVPMMNIINGGEHADNNVDIQEFMVQPVGAKSFSEGLRMGTEIFHHLKAVLKARGLSTAVGDEGGFAPNLASNEDALKVISEAVANAGYKLGTDVTLALDCAASEFYEDGKYNLSGEGQVFTAEGFADYLKGLTERYPIISIEDGLDESDWAGWKILTDKIGEKTQLVGDDLFVTNTKILKEGIDKKIANSILIKFNQIGTLTETLEAIQMAKAAGYTAVISHRSGETEDSTIADLAVGTSAGQIKTGSLCRSDRVSKYNQLLRIEEQLNGKAKYNGRSEFRG</sequence>
<reference evidence="21" key="3">
    <citation type="submission" date="2017-01" db="EMBL/GenBank/DDBJ databases">
        <authorList>
            <person name="Poblete-Castro I."/>
        </authorList>
    </citation>
    <scope>NUCLEOTIDE SEQUENCE [LARGE SCALE GENOMIC DNA]</scope>
    <source>
        <strain evidence="21">DSM 18361 / CCUG 53116 / MT1</strain>
    </source>
</reference>
<feature type="binding site" evidence="12">
    <location>
        <position position="341"/>
    </location>
    <ligand>
        <name>(2R)-2-phosphoglycerate</name>
        <dbReference type="ChEBI" id="CHEBI:58289"/>
    </ligand>
</feature>
<comment type="cofactor">
    <cofactor evidence="15">
        <name>Mg(2+)</name>
        <dbReference type="ChEBI" id="CHEBI:18420"/>
    </cofactor>
    <text evidence="15">Mg(2+) is required for catalysis and for stabilizing the dimer.</text>
</comment>
<comment type="catalytic activity">
    <reaction evidence="12">
        <text>(2R)-2-phosphoglycerate = phosphoenolpyruvate + H2O</text>
        <dbReference type="Rhea" id="RHEA:10164"/>
        <dbReference type="ChEBI" id="CHEBI:15377"/>
        <dbReference type="ChEBI" id="CHEBI:58289"/>
        <dbReference type="ChEBI" id="CHEBI:58702"/>
        <dbReference type="EC" id="4.2.1.11"/>
    </reaction>
</comment>
<feature type="domain" description="Enolase C-terminal TIM barrel" evidence="16">
    <location>
        <begin position="143"/>
        <end position="429"/>
    </location>
</feature>
<dbReference type="GO" id="GO:0006096">
    <property type="term" value="P:glycolytic process"/>
    <property type="evidence" value="ECO:0007669"/>
    <property type="project" value="UniProtKB-UniRule"/>
</dbReference>
<evidence type="ECO:0000313" key="22">
    <source>
        <dbReference type="Proteomes" id="UP000198549"/>
    </source>
</evidence>
<dbReference type="FunFam" id="3.30.390.10:FF:000001">
    <property type="entry name" value="Enolase"/>
    <property type="match status" value="1"/>
</dbReference>
<feature type="binding site" evidence="12">
    <location>
        <position position="370"/>
    </location>
    <ligand>
        <name>(2R)-2-phosphoglycerate</name>
        <dbReference type="ChEBI" id="CHEBI:58289"/>
    </ligand>
</feature>
<feature type="binding site" evidence="14">
    <location>
        <position position="392"/>
    </location>
    <ligand>
        <name>substrate</name>
    </ligand>
</feature>
<dbReference type="SUPFAM" id="SSF54826">
    <property type="entry name" value="Enolase N-terminal domain-like"/>
    <property type="match status" value="1"/>
</dbReference>
<dbReference type="PANTHER" id="PTHR11902:SF1">
    <property type="entry name" value="ENOLASE"/>
    <property type="match status" value="1"/>
</dbReference>
<dbReference type="GO" id="GO:0009986">
    <property type="term" value="C:cell surface"/>
    <property type="evidence" value="ECO:0007669"/>
    <property type="project" value="UniProtKB-SubCell"/>
</dbReference>
<dbReference type="EC" id="4.2.1.11" evidence="3 12"/>
<dbReference type="UniPathway" id="UPA00109">
    <property type="reaction ID" value="UER00187"/>
</dbReference>
<proteinExistence type="inferred from homology"/>
<dbReference type="OrthoDB" id="9804716at2"/>
<comment type="function">
    <text evidence="11 12">Catalyzes the reversible conversion of 2-phosphoglycerate (2-PG) into phosphoenolpyruvate (PEP). It is essential for the degradation of carbohydrates via glycolysis.</text>
</comment>
<evidence type="ECO:0000313" key="20">
    <source>
        <dbReference type="EMBL" id="SDO61406.1"/>
    </source>
</evidence>
<feature type="binding site" evidence="14">
    <location>
        <begin position="368"/>
        <end position="371"/>
    </location>
    <ligand>
        <name>substrate</name>
    </ligand>
</feature>
<dbReference type="PROSITE" id="PS00164">
    <property type="entry name" value="ENOLASE"/>
    <property type="match status" value="1"/>
</dbReference>
<keyword evidence="7 12" id="KW-0479">Metal-binding</keyword>
<feature type="binding site" evidence="12 15">
    <location>
        <position position="289"/>
    </location>
    <ligand>
        <name>Mg(2+)</name>
        <dbReference type="ChEBI" id="CHEBI:18420"/>
    </ligand>
</feature>
<feature type="binding site" evidence="14">
    <location>
        <position position="168"/>
    </location>
    <ligand>
        <name>substrate</name>
    </ligand>
</feature>
<dbReference type="HAMAP" id="MF_00318">
    <property type="entry name" value="Enolase"/>
    <property type="match status" value="1"/>
</dbReference>
<organism evidence="20 22">
    <name type="scientific">Pseudomonas reinekei</name>
    <dbReference type="NCBI Taxonomy" id="395598"/>
    <lineage>
        <taxon>Bacteria</taxon>
        <taxon>Pseudomonadati</taxon>
        <taxon>Pseudomonadota</taxon>
        <taxon>Gammaproteobacteria</taxon>
        <taxon>Pseudomonadales</taxon>
        <taxon>Pseudomonadaceae</taxon>
        <taxon>Pseudomonas</taxon>
    </lineage>
</organism>
<keyword evidence="5 12" id="KW-0963">Cytoplasm</keyword>
<evidence type="ECO:0000259" key="17">
    <source>
        <dbReference type="SMART" id="SM01193"/>
    </source>
</evidence>